<proteinExistence type="predicted"/>
<name>A0ABQ8SQF5_PERAM</name>
<evidence type="ECO:0000313" key="2">
    <source>
        <dbReference type="Proteomes" id="UP001148838"/>
    </source>
</evidence>
<keyword evidence="2" id="KW-1185">Reference proteome</keyword>
<sequence length="382" mass="43695">MTPLCTLLKSGADVLVQTFTVLVYRPSFLDILRHHMMKDEWNGENSLRHRDLNRGFHFYPLSNTIMYLILCTSHCFPSAIVTAPRWRRAIFSIWVQSYLLRSRQCGDLMTTSHKQHDQVIDAPHVEETSSILFTFQIGCRTSRYTRPISKNMTDRRQQFIALVANGYSAAEQSRLCGGQRARVSYPEGYLILQQRLIPQLVNLRYGTRRVVERQFIFRNLTFVSILRYKVSEHFYKNEEVVRNVPRCINCMCYIPAVSTASWCDVSANSWKKAESHAQTGLKVIEISPATSKGRPPQVMLANNRLQLVVVGVGDSCFLCGLLIHIHNPSSFHTWRLMPAHDAVRKCACFDIIGLQRHDRGESGSIGHRVVSDSAFLSSTTIW</sequence>
<protein>
    <submittedName>
        <fullName evidence="1">Uncharacterized protein</fullName>
    </submittedName>
</protein>
<gene>
    <name evidence="1" type="ORF">ANN_19054</name>
</gene>
<dbReference type="EMBL" id="JAJSOF020000023">
    <property type="protein sequence ID" value="KAJ4436421.1"/>
    <property type="molecule type" value="Genomic_DNA"/>
</dbReference>
<comment type="caution">
    <text evidence="1">The sequence shown here is derived from an EMBL/GenBank/DDBJ whole genome shotgun (WGS) entry which is preliminary data.</text>
</comment>
<evidence type="ECO:0000313" key="1">
    <source>
        <dbReference type="EMBL" id="KAJ4436421.1"/>
    </source>
</evidence>
<accession>A0ABQ8SQF5</accession>
<organism evidence="1 2">
    <name type="scientific">Periplaneta americana</name>
    <name type="common">American cockroach</name>
    <name type="synonym">Blatta americana</name>
    <dbReference type="NCBI Taxonomy" id="6978"/>
    <lineage>
        <taxon>Eukaryota</taxon>
        <taxon>Metazoa</taxon>
        <taxon>Ecdysozoa</taxon>
        <taxon>Arthropoda</taxon>
        <taxon>Hexapoda</taxon>
        <taxon>Insecta</taxon>
        <taxon>Pterygota</taxon>
        <taxon>Neoptera</taxon>
        <taxon>Polyneoptera</taxon>
        <taxon>Dictyoptera</taxon>
        <taxon>Blattodea</taxon>
        <taxon>Blattoidea</taxon>
        <taxon>Blattidae</taxon>
        <taxon>Blattinae</taxon>
        <taxon>Periplaneta</taxon>
    </lineage>
</organism>
<dbReference type="Proteomes" id="UP001148838">
    <property type="component" value="Unassembled WGS sequence"/>
</dbReference>
<reference evidence="1 2" key="1">
    <citation type="journal article" date="2022" name="Allergy">
        <title>Genome assembly and annotation of Periplaneta americana reveal a comprehensive cockroach allergen profile.</title>
        <authorList>
            <person name="Wang L."/>
            <person name="Xiong Q."/>
            <person name="Saelim N."/>
            <person name="Wang L."/>
            <person name="Nong W."/>
            <person name="Wan A.T."/>
            <person name="Shi M."/>
            <person name="Liu X."/>
            <person name="Cao Q."/>
            <person name="Hui J.H.L."/>
            <person name="Sookrung N."/>
            <person name="Leung T.F."/>
            <person name="Tungtrongchitr A."/>
            <person name="Tsui S.K.W."/>
        </authorList>
    </citation>
    <scope>NUCLEOTIDE SEQUENCE [LARGE SCALE GENOMIC DNA]</scope>
    <source>
        <strain evidence="1">PWHHKU_190912</strain>
    </source>
</reference>